<dbReference type="SUPFAM" id="SSF64356">
    <property type="entry name" value="SNARE-like"/>
    <property type="match status" value="1"/>
</dbReference>
<evidence type="ECO:0000256" key="9">
    <source>
        <dbReference type="ARBA" id="ARBA00023136"/>
    </source>
</evidence>
<evidence type="ECO:0000256" key="3">
    <source>
        <dbReference type="ARBA" id="ARBA00011775"/>
    </source>
</evidence>
<comment type="subunit">
    <text evidence="3 12">Oligomeric complex that consists of at least the alpha, beta, beta', gamma, delta, epsilon and zeta subunits.</text>
</comment>
<dbReference type="InterPro" id="IPR022775">
    <property type="entry name" value="AP_mu_sigma_su"/>
</dbReference>
<evidence type="ECO:0000313" key="15">
    <source>
        <dbReference type="Proteomes" id="UP000007796"/>
    </source>
</evidence>
<reference evidence="14 15" key="1">
    <citation type="journal article" date="2011" name="Proc. Natl. Acad. Sci. U.S.A.">
        <title>Genome and transcriptome analyses of the mountain pine beetle-fungal symbiont Grosmannia clavigera, a lodgepole pine pathogen.</title>
        <authorList>
            <person name="DiGuistini S."/>
            <person name="Wang Y."/>
            <person name="Liao N.Y."/>
            <person name="Taylor G."/>
            <person name="Tanguay P."/>
            <person name="Feau N."/>
            <person name="Henrissat B."/>
            <person name="Chan S.K."/>
            <person name="Hesse-Orce U."/>
            <person name="Alamouti S.M."/>
            <person name="Tsui C.K.M."/>
            <person name="Docking R.T."/>
            <person name="Levasseur A."/>
            <person name="Haridas S."/>
            <person name="Robertson G."/>
            <person name="Birol I."/>
            <person name="Holt R.A."/>
            <person name="Marra M.A."/>
            <person name="Hamelin R.C."/>
            <person name="Hirst M."/>
            <person name="Jones S.J.M."/>
            <person name="Bohlmann J."/>
            <person name="Breuil C."/>
        </authorList>
    </citation>
    <scope>NUCLEOTIDE SEQUENCE [LARGE SCALE GENOMIC DNA]</scope>
    <source>
        <strain evidence="15">kw1407 / UAMH 11150</strain>
    </source>
</reference>
<evidence type="ECO:0000259" key="13">
    <source>
        <dbReference type="Pfam" id="PF01217"/>
    </source>
</evidence>
<evidence type="ECO:0000256" key="6">
    <source>
        <dbReference type="ARBA" id="ARBA00022892"/>
    </source>
</evidence>
<dbReference type="eggNOG" id="KOG3343">
    <property type="taxonomic scope" value="Eukaryota"/>
</dbReference>
<proteinExistence type="inferred from homology"/>
<dbReference type="OrthoDB" id="10249988at2759"/>
<comment type="similarity">
    <text evidence="2 12">Belongs to the adaptor complexes small subunit family.</text>
</comment>
<name>F0XEB4_GROCL</name>
<protein>
    <recommendedName>
        <fullName evidence="12">Coatomer subunit zeta</fullName>
    </recommendedName>
</protein>
<keyword evidence="9 12" id="KW-0472">Membrane</keyword>
<dbReference type="AlphaFoldDB" id="F0XEB4"/>
<dbReference type="PANTHER" id="PTHR11043:SF0">
    <property type="entry name" value="COATOMER SUBUNIT ZETA"/>
    <property type="match status" value="1"/>
</dbReference>
<dbReference type="GeneID" id="25974128"/>
<dbReference type="Pfam" id="PF01217">
    <property type="entry name" value="Clat_adaptor_s"/>
    <property type="match status" value="1"/>
</dbReference>
<evidence type="ECO:0000256" key="12">
    <source>
        <dbReference type="RuleBase" id="RU366053"/>
    </source>
</evidence>
<evidence type="ECO:0000313" key="14">
    <source>
        <dbReference type="EMBL" id="EFX04341.1"/>
    </source>
</evidence>
<dbReference type="CDD" id="cd14829">
    <property type="entry name" value="Zeta-COP"/>
    <property type="match status" value="1"/>
</dbReference>
<keyword evidence="6 12" id="KW-0931">ER-Golgi transport</keyword>
<keyword evidence="8 12" id="KW-0333">Golgi apparatus</keyword>
<gene>
    <name evidence="14" type="ORF">CMQ_1269</name>
</gene>
<dbReference type="GO" id="GO:0030126">
    <property type="term" value="C:COPI vesicle coat"/>
    <property type="evidence" value="ECO:0007669"/>
    <property type="project" value="UniProtKB-UniRule"/>
</dbReference>
<feature type="domain" description="AP complex mu/sigma subunit" evidence="13">
    <location>
        <begin position="10"/>
        <end position="160"/>
    </location>
</feature>
<evidence type="ECO:0000256" key="7">
    <source>
        <dbReference type="ARBA" id="ARBA00022927"/>
    </source>
</evidence>
<dbReference type="Proteomes" id="UP000007796">
    <property type="component" value="Unassembled WGS sequence"/>
</dbReference>
<evidence type="ECO:0000256" key="1">
    <source>
        <dbReference type="ARBA" id="ARBA00004255"/>
    </source>
</evidence>
<comment type="subcellular location">
    <subcellularLocation>
        <location evidence="12">Cytoplasm</location>
    </subcellularLocation>
    <subcellularLocation>
        <location evidence="1 12">Golgi apparatus membrane</location>
        <topology evidence="1 12">Peripheral membrane protein</topology>
        <orientation evidence="1 12">Cytoplasmic side</orientation>
    </subcellularLocation>
    <subcellularLocation>
        <location evidence="12">Cytoplasmic vesicle</location>
        <location evidence="12">COPI-coated vesicle membrane</location>
        <topology evidence="12">Peripheral membrane protein</topology>
        <orientation evidence="12">Cytoplasmic side</orientation>
    </subcellularLocation>
</comment>
<dbReference type="RefSeq" id="XP_014173823.1">
    <property type="nucleotide sequence ID" value="XM_014318348.1"/>
</dbReference>
<dbReference type="FunCoup" id="F0XEB4">
    <property type="interactions" value="464"/>
</dbReference>
<dbReference type="HOGENOM" id="CLU_086803_0_0_1"/>
<dbReference type="InParanoid" id="F0XEB4"/>
<dbReference type="InterPro" id="IPR039652">
    <property type="entry name" value="Coatomer_zeta"/>
</dbReference>
<keyword evidence="7 12" id="KW-0653">Protein transport</keyword>
<evidence type="ECO:0000256" key="5">
    <source>
        <dbReference type="ARBA" id="ARBA00022490"/>
    </source>
</evidence>
<evidence type="ECO:0000256" key="8">
    <source>
        <dbReference type="ARBA" id="ARBA00023034"/>
    </source>
</evidence>
<dbReference type="GO" id="GO:0006886">
    <property type="term" value="P:intracellular protein transport"/>
    <property type="evidence" value="ECO:0007669"/>
    <property type="project" value="TreeGrafter"/>
</dbReference>
<keyword evidence="4 12" id="KW-0813">Transport</keyword>
<dbReference type="STRING" id="655863.F0XEB4"/>
<keyword evidence="5 12" id="KW-0963">Cytoplasm</keyword>
<dbReference type="EMBL" id="GL629765">
    <property type="protein sequence ID" value="EFX04341.1"/>
    <property type="molecule type" value="Genomic_DNA"/>
</dbReference>
<dbReference type="GO" id="GO:0006891">
    <property type="term" value="P:intra-Golgi vesicle-mediated transport"/>
    <property type="evidence" value="ECO:0007669"/>
    <property type="project" value="TreeGrafter"/>
</dbReference>
<evidence type="ECO:0000256" key="2">
    <source>
        <dbReference type="ARBA" id="ARBA00006972"/>
    </source>
</evidence>
<dbReference type="FunFam" id="3.30.450.60:FF:000013">
    <property type="entry name" value="Coatomer subunit zeta"/>
    <property type="match status" value="1"/>
</dbReference>
<keyword evidence="10 12" id="KW-0968">Cytoplasmic vesicle</keyword>
<dbReference type="InterPro" id="IPR011012">
    <property type="entry name" value="Longin-like_dom_sf"/>
</dbReference>
<dbReference type="PANTHER" id="PTHR11043">
    <property type="entry name" value="ZETA-COAT PROTEIN"/>
    <property type="match status" value="1"/>
</dbReference>
<dbReference type="GO" id="GO:0000139">
    <property type="term" value="C:Golgi membrane"/>
    <property type="evidence" value="ECO:0007669"/>
    <property type="project" value="UniProtKB-SubCell"/>
</dbReference>
<sequence>MSPGLSLYSVKAVIILADDGSRIFAKYYTPPHVVPGAPSASIGNPFHDVKSQKAFEKGLLEKTAKQNADILLYDSHIVLYKTESDVTMYVVGDLDENEVLLYNVILAIRDSLHLLLKQSIDKRTLIECYDLLALAMDEIIDDGVILETDPSIIITRVSKAPSKDVDLSRIDPFSEQGVNNLAQLGRAKLTDWLRQGL</sequence>
<evidence type="ECO:0000256" key="10">
    <source>
        <dbReference type="ARBA" id="ARBA00023329"/>
    </source>
</evidence>
<organism evidence="15">
    <name type="scientific">Grosmannia clavigera (strain kw1407 / UAMH 11150)</name>
    <name type="common">Blue stain fungus</name>
    <name type="synonym">Graphiocladiella clavigera</name>
    <dbReference type="NCBI Taxonomy" id="655863"/>
    <lineage>
        <taxon>Eukaryota</taxon>
        <taxon>Fungi</taxon>
        <taxon>Dikarya</taxon>
        <taxon>Ascomycota</taxon>
        <taxon>Pezizomycotina</taxon>
        <taxon>Sordariomycetes</taxon>
        <taxon>Sordariomycetidae</taxon>
        <taxon>Ophiostomatales</taxon>
        <taxon>Ophiostomataceae</taxon>
        <taxon>Leptographium</taxon>
    </lineage>
</organism>
<dbReference type="Gene3D" id="3.30.450.60">
    <property type="match status" value="1"/>
</dbReference>
<dbReference type="GO" id="GO:0006890">
    <property type="term" value="P:retrograde vesicle-mediated transport, Golgi to endoplasmic reticulum"/>
    <property type="evidence" value="ECO:0007669"/>
    <property type="project" value="UniProtKB-UniRule"/>
</dbReference>
<keyword evidence="15" id="KW-1185">Reference proteome</keyword>
<comment type="function">
    <text evidence="11">The coatomer is a cytosolic protein complex that binds to dilysine motifs and reversibly associates with Golgi non-clathrin-coated vesicles, which further mediate biosynthetic protein transport from the ER, via the Golgi up to the trans Golgi network. Coatomer complex is required for budding from Golgi membranes, and is essential for the retrograde Golgi-to-ER transport of dilysine-tagged proteins. The zeta subunit may be involved in regulating the coat assembly and, hence, the rate of biosynthetic protein transport due to its association-dissociation properties with the coatomer complex.</text>
</comment>
<evidence type="ECO:0000256" key="4">
    <source>
        <dbReference type="ARBA" id="ARBA00022448"/>
    </source>
</evidence>
<evidence type="ECO:0000256" key="11">
    <source>
        <dbReference type="ARBA" id="ARBA00045555"/>
    </source>
</evidence>
<accession>F0XEB4</accession>